<organism evidence="4 5">
    <name type="scientific">Sellimonas caecigallum</name>
    <dbReference type="NCBI Taxonomy" id="2592333"/>
    <lineage>
        <taxon>Bacteria</taxon>
        <taxon>Bacillati</taxon>
        <taxon>Bacillota</taxon>
        <taxon>Clostridia</taxon>
        <taxon>Lachnospirales</taxon>
        <taxon>Lachnospiraceae</taxon>
        <taxon>Sellimonas</taxon>
    </lineage>
</organism>
<comment type="caution">
    <text evidence="4">The sequence shown here is derived from an EMBL/GenBank/DDBJ whole genome shotgun (WGS) entry which is preliminary data.</text>
</comment>
<protein>
    <submittedName>
        <fullName evidence="4">Amino acid ABC transporter substrate-binding protein</fullName>
    </submittedName>
</protein>
<dbReference type="SMART" id="SM00062">
    <property type="entry name" value="PBPb"/>
    <property type="match status" value="1"/>
</dbReference>
<evidence type="ECO:0000313" key="4">
    <source>
        <dbReference type="EMBL" id="MBY0757707.1"/>
    </source>
</evidence>
<evidence type="ECO:0000256" key="1">
    <source>
        <dbReference type="ARBA" id="ARBA00022729"/>
    </source>
</evidence>
<dbReference type="SUPFAM" id="SSF53850">
    <property type="entry name" value="Periplasmic binding protein-like II"/>
    <property type="match status" value="1"/>
</dbReference>
<sequence length="296" mass="32585">MKKKWNSMKKKAGVLMAAVLMLGVLGGCASSSEESGRNPQEREPLKVAMDLKFPPFTGTDENGDPEGLEVDIAYALGEYLDRDIEIVNTDFSMLITSLETGEADVVISDMSIKEERKEKVDFSEPYLYGRTLALVDKDFAEKNHVTNDMTPEEFFSIEGERVVGLAGTISVSVPQSYGVEVEEVTEIASALMEINQNTADVLVGANTILGDHAANKDTTIVYEGIKEYSQSAMAVKKGNTELLEQLNSFIKSMYEDGGFYMEAGEKYDEAIGEYLQDESKGLEYRIYPPEGGVPEV</sequence>
<keyword evidence="1 2" id="KW-0732">Signal</keyword>
<dbReference type="PROSITE" id="PS51257">
    <property type="entry name" value="PROKAR_LIPOPROTEIN"/>
    <property type="match status" value="1"/>
</dbReference>
<evidence type="ECO:0000313" key="5">
    <source>
        <dbReference type="Proteomes" id="UP000779049"/>
    </source>
</evidence>
<gene>
    <name evidence="4" type="ORF">FLB61_01080</name>
</gene>
<dbReference type="InterPro" id="IPR001638">
    <property type="entry name" value="Solute-binding_3/MltF_N"/>
</dbReference>
<dbReference type="EMBL" id="VIRV01000001">
    <property type="protein sequence ID" value="MBY0757707.1"/>
    <property type="molecule type" value="Genomic_DNA"/>
</dbReference>
<feature type="chain" id="PRO_5045843335" evidence="2">
    <location>
        <begin position="30"/>
        <end position="296"/>
    </location>
</feature>
<keyword evidence="5" id="KW-1185">Reference proteome</keyword>
<proteinExistence type="predicted"/>
<feature type="domain" description="Solute-binding protein family 3/N-terminal" evidence="3">
    <location>
        <begin position="44"/>
        <end position="278"/>
    </location>
</feature>
<dbReference type="Proteomes" id="UP000779049">
    <property type="component" value="Unassembled WGS sequence"/>
</dbReference>
<name>A0ABS7L421_9FIRM</name>
<dbReference type="PANTHER" id="PTHR35936:SF17">
    <property type="entry name" value="ARGININE-BINDING EXTRACELLULAR PROTEIN ARTP"/>
    <property type="match status" value="1"/>
</dbReference>
<dbReference type="Pfam" id="PF00497">
    <property type="entry name" value="SBP_bac_3"/>
    <property type="match status" value="1"/>
</dbReference>
<accession>A0ABS7L421</accession>
<dbReference type="PANTHER" id="PTHR35936">
    <property type="entry name" value="MEMBRANE-BOUND LYTIC MUREIN TRANSGLYCOSYLASE F"/>
    <property type="match status" value="1"/>
</dbReference>
<dbReference type="RefSeq" id="WP_087199369.1">
    <property type="nucleotide sequence ID" value="NZ_CP173660.1"/>
</dbReference>
<dbReference type="Gene3D" id="3.40.190.10">
    <property type="entry name" value="Periplasmic binding protein-like II"/>
    <property type="match status" value="2"/>
</dbReference>
<evidence type="ECO:0000256" key="2">
    <source>
        <dbReference type="SAM" id="SignalP"/>
    </source>
</evidence>
<evidence type="ECO:0000259" key="3">
    <source>
        <dbReference type="SMART" id="SM00062"/>
    </source>
</evidence>
<feature type="signal peptide" evidence="2">
    <location>
        <begin position="1"/>
        <end position="29"/>
    </location>
</feature>
<reference evidence="4 5" key="1">
    <citation type="journal article" date="2020" name="New Microbes New Infect">
        <title>Sellimonas caecigallum sp. nov., description and genome sequence of a new member of the Sellimonas genus isolated from the cecum of feral chicken.</title>
        <authorList>
            <person name="Wongkuna S."/>
            <person name="Ghimire S."/>
            <person name="Antony L."/>
            <person name="Chankhamhaengdecha S."/>
            <person name="Janvilisri T."/>
            <person name="Scaria J."/>
        </authorList>
    </citation>
    <scope>NUCLEOTIDE SEQUENCE [LARGE SCALE GENOMIC DNA]</scope>
    <source>
        <strain evidence="4 5">SW451</strain>
    </source>
</reference>